<accession>A0ABQ9ZET7</accession>
<dbReference type="Proteomes" id="UP001234178">
    <property type="component" value="Unassembled WGS sequence"/>
</dbReference>
<reference evidence="1 2" key="1">
    <citation type="journal article" date="2023" name="Nucleic Acids Res.">
        <title>The hologenome of Daphnia magna reveals possible DNA methylation and microbiome-mediated evolution of the host genome.</title>
        <authorList>
            <person name="Chaturvedi A."/>
            <person name="Li X."/>
            <person name="Dhandapani V."/>
            <person name="Marshall H."/>
            <person name="Kissane S."/>
            <person name="Cuenca-Cambronero M."/>
            <person name="Asole G."/>
            <person name="Calvet F."/>
            <person name="Ruiz-Romero M."/>
            <person name="Marangio P."/>
            <person name="Guigo R."/>
            <person name="Rago D."/>
            <person name="Mirbahai L."/>
            <person name="Eastwood N."/>
            <person name="Colbourne J.K."/>
            <person name="Zhou J."/>
            <person name="Mallon E."/>
            <person name="Orsini L."/>
        </authorList>
    </citation>
    <scope>NUCLEOTIDE SEQUENCE [LARGE SCALE GENOMIC DNA]</scope>
    <source>
        <strain evidence="1">LRV0_1</strain>
    </source>
</reference>
<gene>
    <name evidence="1" type="ORF">OUZ56_020282</name>
</gene>
<sequence length="90" mass="10093">MIAVAVSSKANLRRADGRNGIFRLRQFLRFFMPNCRHFVNVFDEYDNPSPHYQLKVGSSSSLNLSSVPFSKCSSVVMFGVSKAMEDIVEG</sequence>
<evidence type="ECO:0000313" key="2">
    <source>
        <dbReference type="Proteomes" id="UP001234178"/>
    </source>
</evidence>
<keyword evidence="2" id="KW-1185">Reference proteome</keyword>
<proteinExistence type="predicted"/>
<comment type="caution">
    <text evidence="1">The sequence shown here is derived from an EMBL/GenBank/DDBJ whole genome shotgun (WGS) entry which is preliminary data.</text>
</comment>
<dbReference type="EMBL" id="JAOYFB010000003">
    <property type="protein sequence ID" value="KAK4011168.1"/>
    <property type="molecule type" value="Genomic_DNA"/>
</dbReference>
<protein>
    <submittedName>
        <fullName evidence="1">Uncharacterized protein</fullName>
    </submittedName>
</protein>
<name>A0ABQ9ZET7_9CRUS</name>
<evidence type="ECO:0000313" key="1">
    <source>
        <dbReference type="EMBL" id="KAK4011168.1"/>
    </source>
</evidence>
<organism evidence="1 2">
    <name type="scientific">Daphnia magna</name>
    <dbReference type="NCBI Taxonomy" id="35525"/>
    <lineage>
        <taxon>Eukaryota</taxon>
        <taxon>Metazoa</taxon>
        <taxon>Ecdysozoa</taxon>
        <taxon>Arthropoda</taxon>
        <taxon>Crustacea</taxon>
        <taxon>Branchiopoda</taxon>
        <taxon>Diplostraca</taxon>
        <taxon>Cladocera</taxon>
        <taxon>Anomopoda</taxon>
        <taxon>Daphniidae</taxon>
        <taxon>Daphnia</taxon>
    </lineage>
</organism>